<keyword evidence="5 16" id="KW-0820">tRNA-binding</keyword>
<dbReference type="InterPro" id="IPR002547">
    <property type="entry name" value="tRNA-bd_dom"/>
</dbReference>
<dbReference type="SUPFAM" id="SSF56037">
    <property type="entry name" value="PheT/TilS domain"/>
    <property type="match status" value="1"/>
</dbReference>
<comment type="subcellular location">
    <subcellularLocation>
        <location evidence="1 15">Cytoplasm</location>
    </subcellularLocation>
</comment>
<feature type="binding site" evidence="15">
    <location>
        <position position="473"/>
    </location>
    <ligand>
        <name>Mg(2+)</name>
        <dbReference type="ChEBI" id="CHEBI:18420"/>
        <note>shared with alpha subunit</note>
    </ligand>
</feature>
<dbReference type="STRING" id="1391654.AKJ09_01023"/>
<feature type="domain" description="TRNA-binding" evidence="17">
    <location>
        <begin position="43"/>
        <end position="155"/>
    </location>
</feature>
<comment type="subunit">
    <text evidence="3 15">Tetramer of two alpha and two beta subunits.</text>
</comment>
<dbReference type="InterPro" id="IPR005121">
    <property type="entry name" value="Fdx_antiC-bd"/>
</dbReference>
<feature type="domain" description="FDX-ACB" evidence="18">
    <location>
        <begin position="726"/>
        <end position="819"/>
    </location>
</feature>
<dbReference type="PROSITE" id="PS51447">
    <property type="entry name" value="FDX_ACB"/>
    <property type="match status" value="1"/>
</dbReference>
<dbReference type="InterPro" id="IPR009061">
    <property type="entry name" value="DNA-bd_dom_put_sf"/>
</dbReference>
<keyword evidence="9 15" id="KW-0067">ATP-binding</keyword>
<dbReference type="InterPro" id="IPR041616">
    <property type="entry name" value="PheRS_beta_core"/>
</dbReference>
<dbReference type="EMBL" id="CP012333">
    <property type="protein sequence ID" value="AKU94359.1"/>
    <property type="molecule type" value="Genomic_DNA"/>
</dbReference>
<dbReference type="Gene3D" id="3.30.930.10">
    <property type="entry name" value="Bira Bifunctional Protein, Domain 2"/>
    <property type="match status" value="1"/>
</dbReference>
<feature type="binding site" evidence="15">
    <location>
        <position position="479"/>
    </location>
    <ligand>
        <name>Mg(2+)</name>
        <dbReference type="ChEBI" id="CHEBI:18420"/>
        <note>shared with alpha subunit</note>
    </ligand>
</feature>
<comment type="cofactor">
    <cofactor evidence="15">
        <name>Mg(2+)</name>
        <dbReference type="ChEBI" id="CHEBI:18420"/>
    </cofactor>
    <text evidence="15">Binds 2 magnesium ions per tetramer.</text>
</comment>
<dbReference type="Pfam" id="PF03484">
    <property type="entry name" value="B5"/>
    <property type="match status" value="1"/>
</dbReference>
<dbReference type="EC" id="6.1.1.20" evidence="15"/>
<evidence type="ECO:0000256" key="5">
    <source>
        <dbReference type="ARBA" id="ARBA00022555"/>
    </source>
</evidence>
<dbReference type="GO" id="GO:0000287">
    <property type="term" value="F:magnesium ion binding"/>
    <property type="evidence" value="ECO:0007669"/>
    <property type="project" value="UniProtKB-UniRule"/>
</dbReference>
<dbReference type="GO" id="GO:0000049">
    <property type="term" value="F:tRNA binding"/>
    <property type="evidence" value="ECO:0007669"/>
    <property type="project" value="UniProtKB-UniRule"/>
</dbReference>
<name>A0A0K1PML7_9BACT</name>
<dbReference type="Proteomes" id="UP000064967">
    <property type="component" value="Chromosome"/>
</dbReference>
<evidence type="ECO:0000256" key="12">
    <source>
        <dbReference type="ARBA" id="ARBA00022917"/>
    </source>
</evidence>
<dbReference type="SMART" id="SM00874">
    <property type="entry name" value="B5"/>
    <property type="match status" value="1"/>
</dbReference>
<dbReference type="InterPro" id="IPR012340">
    <property type="entry name" value="NA-bd_OB-fold"/>
</dbReference>
<dbReference type="SUPFAM" id="SSF55681">
    <property type="entry name" value="Class II aaRS and biotin synthetases"/>
    <property type="match status" value="1"/>
</dbReference>
<accession>A0A0K1PML7</accession>
<dbReference type="RefSeq" id="WP_146645966.1">
    <property type="nucleotide sequence ID" value="NZ_CP012333.1"/>
</dbReference>
<dbReference type="Pfam" id="PF17759">
    <property type="entry name" value="tRNA_synthFbeta"/>
    <property type="match status" value="1"/>
</dbReference>
<keyword evidence="12 15" id="KW-0648">Protein biosynthesis</keyword>
<dbReference type="InterPro" id="IPR004532">
    <property type="entry name" value="Phe-tRNA-ligase_IIc_bsu_bact"/>
</dbReference>
<dbReference type="HAMAP" id="MF_00283">
    <property type="entry name" value="Phe_tRNA_synth_beta1"/>
    <property type="match status" value="1"/>
</dbReference>
<dbReference type="Pfam" id="PF01588">
    <property type="entry name" value="tRNA_bind"/>
    <property type="match status" value="1"/>
</dbReference>
<evidence type="ECO:0000256" key="16">
    <source>
        <dbReference type="PROSITE-ProRule" id="PRU00209"/>
    </source>
</evidence>
<dbReference type="SUPFAM" id="SSF50249">
    <property type="entry name" value="Nucleic acid-binding proteins"/>
    <property type="match status" value="1"/>
</dbReference>
<comment type="catalytic activity">
    <reaction evidence="14 15">
        <text>tRNA(Phe) + L-phenylalanine + ATP = L-phenylalanyl-tRNA(Phe) + AMP + diphosphate + H(+)</text>
        <dbReference type="Rhea" id="RHEA:19413"/>
        <dbReference type="Rhea" id="RHEA-COMP:9668"/>
        <dbReference type="Rhea" id="RHEA-COMP:9699"/>
        <dbReference type="ChEBI" id="CHEBI:15378"/>
        <dbReference type="ChEBI" id="CHEBI:30616"/>
        <dbReference type="ChEBI" id="CHEBI:33019"/>
        <dbReference type="ChEBI" id="CHEBI:58095"/>
        <dbReference type="ChEBI" id="CHEBI:78442"/>
        <dbReference type="ChEBI" id="CHEBI:78531"/>
        <dbReference type="ChEBI" id="CHEBI:456215"/>
        <dbReference type="EC" id="6.1.1.20"/>
    </reaction>
</comment>
<keyword evidence="4 15" id="KW-0963">Cytoplasm</keyword>
<dbReference type="PROSITE" id="PS50886">
    <property type="entry name" value="TRBD"/>
    <property type="match status" value="1"/>
</dbReference>
<gene>
    <name evidence="15" type="primary">pheT</name>
    <name evidence="20" type="ORF">AKJ09_01023</name>
</gene>
<proteinExistence type="inferred from homology"/>
<dbReference type="CDD" id="cd00769">
    <property type="entry name" value="PheRS_beta_core"/>
    <property type="match status" value="1"/>
</dbReference>
<dbReference type="GO" id="GO:0005524">
    <property type="term" value="F:ATP binding"/>
    <property type="evidence" value="ECO:0007669"/>
    <property type="project" value="UniProtKB-UniRule"/>
</dbReference>
<evidence type="ECO:0000256" key="13">
    <source>
        <dbReference type="ARBA" id="ARBA00023146"/>
    </source>
</evidence>
<evidence type="ECO:0000256" key="2">
    <source>
        <dbReference type="ARBA" id="ARBA00008653"/>
    </source>
</evidence>
<dbReference type="SUPFAM" id="SSF54991">
    <property type="entry name" value="Anticodon-binding domain of PheRS"/>
    <property type="match status" value="1"/>
</dbReference>
<dbReference type="SMART" id="SM00873">
    <property type="entry name" value="B3_4"/>
    <property type="match status" value="1"/>
</dbReference>
<evidence type="ECO:0000256" key="1">
    <source>
        <dbReference type="ARBA" id="ARBA00004496"/>
    </source>
</evidence>
<dbReference type="PATRIC" id="fig|1391654.3.peg.1042"/>
<dbReference type="OrthoDB" id="9805455at2"/>
<dbReference type="InterPro" id="IPR045864">
    <property type="entry name" value="aa-tRNA-synth_II/BPL/LPL"/>
</dbReference>
<evidence type="ECO:0000313" key="20">
    <source>
        <dbReference type="EMBL" id="AKU94359.1"/>
    </source>
</evidence>
<dbReference type="GO" id="GO:0004826">
    <property type="term" value="F:phenylalanine-tRNA ligase activity"/>
    <property type="evidence" value="ECO:0007669"/>
    <property type="project" value="UniProtKB-UniRule"/>
</dbReference>
<evidence type="ECO:0000259" key="17">
    <source>
        <dbReference type="PROSITE" id="PS50886"/>
    </source>
</evidence>
<dbReference type="CDD" id="cd02796">
    <property type="entry name" value="tRNA_bind_bactPheRS"/>
    <property type="match status" value="1"/>
</dbReference>
<dbReference type="NCBIfam" id="TIGR00472">
    <property type="entry name" value="pheT_bact"/>
    <property type="match status" value="1"/>
</dbReference>
<dbReference type="PANTHER" id="PTHR10947:SF0">
    <property type="entry name" value="PHENYLALANINE--TRNA LIGASE BETA SUBUNIT"/>
    <property type="match status" value="1"/>
</dbReference>
<feature type="binding site" evidence="15">
    <location>
        <position position="483"/>
    </location>
    <ligand>
        <name>Mg(2+)</name>
        <dbReference type="ChEBI" id="CHEBI:18420"/>
        <note>shared with alpha subunit</note>
    </ligand>
</feature>
<sequence>MKASYRWLRELVPQLEEAKHSPRELAARLTASGLEVEGITEFGEAADACIVVRVVSMRPHPTKSGLRLVTVERGGGATQEVVCGAPNVPDPGGLVVLAPLGARLPAVNLTIAKRAIGGVESEGMLCSEEELGLGEGHEGIIVLPVGIAEPGTKLSQAVPNMRDTVLEIGLTPNRPDGLGHVGLAREICALYGFPFAWPSSGVTGKTSSQATSDVVSITVDDAERCPHYGAAGAVGVKIGASPLAIRYRLAALGVRSISNVVDVTNVVMLEFGHPMHAFDLDRVRGARVVVRRANDGEKLTTLDGVERTLVADDLLICDGEGPVALAGIMGGASSEIQSDTKRVLFEVAWFDPRGIRRSGRRHAMHTESSHRFERGVDPGDVSRVLDRAVSLTLELAGGEATKGQIHVQGARTSPEPTQPLRRSIHFRARRMPELLGVDVPFAEAKGILERLGCEVTAKDDAEADVIVPTHRPDLTREVDLVEEVIRVRGMDAVPAELPAIRASRDVGGREELSRRARQVAVGIGLSEAITFGFTSTSMLATLSAPTPTVVLANPLGEHHAVMRTTVLPGLLDAVRNARRHGQRDVREFTIGSVFLARDEKSGKKDDELPNERLRIGMVLAGERPGWLGKPKDFDAWDIKGYASALLAGISGEAVSVVPATRDTAPGHLHPRGAAFLEVNGTRVGTFGILHPDVVDALELDGEVLVAEIDMEPFAAGPKTPQYAAIPRFPASPRDASFAVKDAIPAGEVEQVVRAAAGPLAVDVKLFDRFVGGNLPEGYSSLTFRVVYRANDRTLTDAEVDAAHANVHKEVETRLGATLR</sequence>
<dbReference type="InterPro" id="IPR036690">
    <property type="entry name" value="Fdx_antiC-bd_sf"/>
</dbReference>
<dbReference type="KEGG" id="llu:AKJ09_01023"/>
<comment type="similarity">
    <text evidence="2 15">Belongs to the phenylalanyl-tRNA synthetase beta subunit family. Type 1 subfamily.</text>
</comment>
<dbReference type="InterPro" id="IPR005147">
    <property type="entry name" value="tRNA_synthase_B5-dom"/>
</dbReference>
<dbReference type="SMART" id="SM00896">
    <property type="entry name" value="FDX-ACB"/>
    <property type="match status" value="1"/>
</dbReference>
<evidence type="ECO:0000259" key="19">
    <source>
        <dbReference type="PROSITE" id="PS51483"/>
    </source>
</evidence>
<evidence type="ECO:0000256" key="14">
    <source>
        <dbReference type="ARBA" id="ARBA00049255"/>
    </source>
</evidence>
<dbReference type="InterPro" id="IPR045060">
    <property type="entry name" value="Phe-tRNA-ligase_IIc_bsu"/>
</dbReference>
<evidence type="ECO:0000256" key="11">
    <source>
        <dbReference type="ARBA" id="ARBA00022884"/>
    </source>
</evidence>
<dbReference type="PANTHER" id="PTHR10947">
    <property type="entry name" value="PHENYLALANYL-TRNA SYNTHETASE BETA CHAIN AND LEUCINE-RICH REPEAT-CONTAINING PROTEIN 47"/>
    <property type="match status" value="1"/>
</dbReference>
<dbReference type="SUPFAM" id="SSF46955">
    <property type="entry name" value="Putative DNA-binding domain"/>
    <property type="match status" value="1"/>
</dbReference>
<dbReference type="AlphaFoldDB" id="A0A0K1PML7"/>
<evidence type="ECO:0000256" key="15">
    <source>
        <dbReference type="HAMAP-Rule" id="MF_00283"/>
    </source>
</evidence>
<dbReference type="InterPro" id="IPR033714">
    <property type="entry name" value="tRNA_bind_bactPheRS"/>
</dbReference>
<feature type="binding site" evidence="15">
    <location>
        <position position="482"/>
    </location>
    <ligand>
        <name>Mg(2+)</name>
        <dbReference type="ChEBI" id="CHEBI:18420"/>
        <note>shared with alpha subunit</note>
    </ligand>
</feature>
<keyword evidence="7 15" id="KW-0479">Metal-binding</keyword>
<dbReference type="Gene3D" id="3.30.70.380">
    <property type="entry name" value="Ferrodoxin-fold anticodon-binding domain"/>
    <property type="match status" value="1"/>
</dbReference>
<keyword evidence="21" id="KW-1185">Reference proteome</keyword>
<organism evidence="20 21">
    <name type="scientific">Labilithrix luteola</name>
    <dbReference type="NCBI Taxonomy" id="1391654"/>
    <lineage>
        <taxon>Bacteria</taxon>
        <taxon>Pseudomonadati</taxon>
        <taxon>Myxococcota</taxon>
        <taxon>Polyangia</taxon>
        <taxon>Polyangiales</taxon>
        <taxon>Labilitrichaceae</taxon>
        <taxon>Labilithrix</taxon>
    </lineage>
</organism>
<keyword evidence="8 15" id="KW-0547">Nucleotide-binding</keyword>
<keyword evidence="6 15" id="KW-0436">Ligase</keyword>
<evidence type="ECO:0000256" key="6">
    <source>
        <dbReference type="ARBA" id="ARBA00022598"/>
    </source>
</evidence>
<evidence type="ECO:0000256" key="9">
    <source>
        <dbReference type="ARBA" id="ARBA00022840"/>
    </source>
</evidence>
<dbReference type="PROSITE" id="PS51483">
    <property type="entry name" value="B5"/>
    <property type="match status" value="1"/>
</dbReference>
<evidence type="ECO:0000256" key="10">
    <source>
        <dbReference type="ARBA" id="ARBA00022842"/>
    </source>
</evidence>
<keyword evidence="11 16" id="KW-0694">RNA-binding</keyword>
<protein>
    <recommendedName>
        <fullName evidence="15">Phenylalanine--tRNA ligase beta subunit</fullName>
        <ecNumber evidence="15">6.1.1.20</ecNumber>
    </recommendedName>
    <alternativeName>
        <fullName evidence="15">Phenylalanyl-tRNA synthetase beta subunit</fullName>
        <shortName evidence="15">PheRS</shortName>
    </alternativeName>
</protein>
<evidence type="ECO:0000256" key="3">
    <source>
        <dbReference type="ARBA" id="ARBA00011209"/>
    </source>
</evidence>
<dbReference type="InterPro" id="IPR020825">
    <property type="entry name" value="Phe-tRNA_synthase-like_B3/B4"/>
</dbReference>
<feature type="domain" description="B5" evidence="19">
    <location>
        <begin position="419"/>
        <end position="495"/>
    </location>
</feature>
<dbReference type="Pfam" id="PF03147">
    <property type="entry name" value="FDX-ACB"/>
    <property type="match status" value="1"/>
</dbReference>
<keyword evidence="10 15" id="KW-0460">Magnesium</keyword>
<dbReference type="GO" id="GO:0009328">
    <property type="term" value="C:phenylalanine-tRNA ligase complex"/>
    <property type="evidence" value="ECO:0007669"/>
    <property type="project" value="TreeGrafter"/>
</dbReference>
<dbReference type="Gene3D" id="3.50.40.10">
    <property type="entry name" value="Phenylalanyl-trna Synthetase, Chain B, domain 3"/>
    <property type="match status" value="1"/>
</dbReference>
<reference evidence="20 21" key="1">
    <citation type="submission" date="2015-08" db="EMBL/GenBank/DDBJ databases">
        <authorList>
            <person name="Babu N.S."/>
            <person name="Beckwith C.J."/>
            <person name="Beseler K.G."/>
            <person name="Brison A."/>
            <person name="Carone J.V."/>
            <person name="Caskin T.P."/>
            <person name="Diamond M."/>
            <person name="Durham M.E."/>
            <person name="Foxe J.M."/>
            <person name="Go M."/>
            <person name="Henderson B.A."/>
            <person name="Jones I.B."/>
            <person name="McGettigan J.A."/>
            <person name="Micheletti S.J."/>
            <person name="Nasrallah M.E."/>
            <person name="Ortiz D."/>
            <person name="Piller C.R."/>
            <person name="Privatt S.R."/>
            <person name="Schneider S.L."/>
            <person name="Sharp S."/>
            <person name="Smith T.C."/>
            <person name="Stanton J.D."/>
            <person name="Ullery H.E."/>
            <person name="Wilson R.J."/>
            <person name="Serrano M.G."/>
            <person name="Buck G."/>
            <person name="Lee V."/>
            <person name="Wang Y."/>
            <person name="Carvalho R."/>
            <person name="Voegtly L."/>
            <person name="Shi R."/>
            <person name="Duckworth R."/>
            <person name="Johnson A."/>
            <person name="Loviza R."/>
            <person name="Walstead R."/>
            <person name="Shah Z."/>
            <person name="Kiflezghi M."/>
            <person name="Wade K."/>
            <person name="Ball S.L."/>
            <person name="Bradley K.W."/>
            <person name="Asai D.J."/>
            <person name="Bowman C.A."/>
            <person name="Russell D.A."/>
            <person name="Pope W.H."/>
            <person name="Jacobs-Sera D."/>
            <person name="Hendrix R.W."/>
            <person name="Hatfull G.F."/>
        </authorList>
    </citation>
    <scope>NUCLEOTIDE SEQUENCE [LARGE SCALE GENOMIC DNA]</scope>
    <source>
        <strain evidence="20 21">DSM 27648</strain>
    </source>
</reference>
<dbReference type="InterPro" id="IPR005146">
    <property type="entry name" value="B3/B4_tRNA-bd"/>
</dbReference>
<evidence type="ECO:0000313" key="21">
    <source>
        <dbReference type="Proteomes" id="UP000064967"/>
    </source>
</evidence>
<dbReference type="Gene3D" id="2.40.50.140">
    <property type="entry name" value="Nucleic acid-binding proteins"/>
    <property type="match status" value="1"/>
</dbReference>
<dbReference type="FunFam" id="3.50.40.10:FF:000001">
    <property type="entry name" value="Phenylalanine--tRNA ligase beta subunit"/>
    <property type="match status" value="1"/>
</dbReference>
<dbReference type="GO" id="GO:0006432">
    <property type="term" value="P:phenylalanyl-tRNA aminoacylation"/>
    <property type="evidence" value="ECO:0007669"/>
    <property type="project" value="UniProtKB-UniRule"/>
</dbReference>
<evidence type="ECO:0000259" key="18">
    <source>
        <dbReference type="PROSITE" id="PS51447"/>
    </source>
</evidence>
<dbReference type="Pfam" id="PF03483">
    <property type="entry name" value="B3_4"/>
    <property type="match status" value="1"/>
</dbReference>
<evidence type="ECO:0000256" key="4">
    <source>
        <dbReference type="ARBA" id="ARBA00022490"/>
    </source>
</evidence>
<evidence type="ECO:0000256" key="7">
    <source>
        <dbReference type="ARBA" id="ARBA00022723"/>
    </source>
</evidence>
<evidence type="ECO:0000256" key="8">
    <source>
        <dbReference type="ARBA" id="ARBA00022741"/>
    </source>
</evidence>
<dbReference type="Gene3D" id="3.30.56.10">
    <property type="match status" value="2"/>
</dbReference>
<keyword evidence="13 15" id="KW-0030">Aminoacyl-tRNA synthetase</keyword>